<dbReference type="PRINTS" id="PR00625">
    <property type="entry name" value="JDOMAIN"/>
</dbReference>
<evidence type="ECO:0000313" key="9">
    <source>
        <dbReference type="Proteomes" id="UP000073492"/>
    </source>
</evidence>
<evidence type="ECO:0000256" key="3">
    <source>
        <dbReference type="ARBA" id="ARBA00022490"/>
    </source>
</evidence>
<dbReference type="Proteomes" id="UP000073492">
    <property type="component" value="Unassembled WGS sequence"/>
</dbReference>
<sequence length="667" mass="75619">MASSQLLSLAGWYFLPNLVTSYLQPALYTIFIRAGDPKPQPGTLRFSRDRRNLQVAVIVAYLLYTIYEADHQLQLAGDFYRLLGLTPNATEREVQSKFRRLTVQFHPDKASGPDKAQIERIYVQLQVARDTLVDPAKRFAYDRFGPDILGWQNCKLIRDYIFSGLQGTLIYYIASAVALVGLGVLGYLRQGVFWRYLVMAGLFVIEMYAATRPHFPALLTQIVNPFVAATGLRSPYLPFQMIALLRKLAVTFFIAMSQLGPLVQDPEQAAAGDGSSIAPQQLDRIDALAAVTDQEVTRLLGFELTPFAIEEKAAKELRRTLKDWLVQNSVRSDPEVKMAIEKHFERRRREGIEEVRRVVQPAFCNFGQLAALWSYLKALNGLHDCSSLTMATPAARMDISAKKEFLAFLDQLARVSSSTDFYTSARDKRAKVGRCRYASGRCHLLELPPELRNLIYRTIYPLWHSEDPISPLKIRNPDPRFLLSCSQIYQEARGYYEQARGHLWMDSNFFIRKQNMKLADLSLLQKPDLDLITRVTIVNDVEYDDKIMLASLIDFRGGWSISYLDNSTHSIPAPPIARATFKSEYVCIHHRPTGFWKGMTWVEFHDSKEKMEDSLMRMGTHASMKDQIGQILMVGPEEVKRIAVRTFWRSVSGGVGEGSGGTGGMAR</sequence>
<dbReference type="PANTHER" id="PTHR44313:SF1">
    <property type="entry name" value="DNAJ HOMOLOG SUBFAMILY C MEMBER 17"/>
    <property type="match status" value="1"/>
</dbReference>
<keyword evidence="6" id="KW-0472">Membrane</keyword>
<dbReference type="STRING" id="113226.A0A139IDK4"/>
<keyword evidence="9" id="KW-1185">Reference proteome</keyword>
<keyword evidence="6" id="KW-0812">Transmembrane</keyword>
<keyword evidence="4" id="KW-0143">Chaperone</keyword>
<dbReference type="Gene3D" id="1.10.287.110">
    <property type="entry name" value="DnaJ domain"/>
    <property type="match status" value="1"/>
</dbReference>
<dbReference type="InterPro" id="IPR052094">
    <property type="entry name" value="Pre-mRNA-splicing_ERAD"/>
</dbReference>
<dbReference type="AlphaFoldDB" id="A0A139IDK4"/>
<gene>
    <name evidence="8" type="ORF">AC579_3271</name>
</gene>
<feature type="transmembrane region" description="Helical" evidence="6">
    <location>
        <begin position="193"/>
        <end position="211"/>
    </location>
</feature>
<feature type="transmembrane region" description="Helical" evidence="6">
    <location>
        <begin position="169"/>
        <end position="188"/>
    </location>
</feature>
<keyword evidence="6" id="KW-1133">Transmembrane helix</keyword>
<name>A0A139IDK4_9PEZI</name>
<dbReference type="SUPFAM" id="SSF46565">
    <property type="entry name" value="Chaperone J-domain"/>
    <property type="match status" value="1"/>
</dbReference>
<protein>
    <recommendedName>
        <fullName evidence="7">J domain-containing protein</fullName>
    </recommendedName>
</protein>
<dbReference type="InterPro" id="IPR036869">
    <property type="entry name" value="J_dom_sf"/>
</dbReference>
<keyword evidence="5" id="KW-0539">Nucleus</keyword>
<feature type="transmembrane region" description="Helical" evidence="6">
    <location>
        <begin position="52"/>
        <end position="67"/>
    </location>
</feature>
<dbReference type="EMBL" id="LFZO01000143">
    <property type="protein sequence ID" value="KXT12682.1"/>
    <property type="molecule type" value="Genomic_DNA"/>
</dbReference>
<evidence type="ECO:0000256" key="6">
    <source>
        <dbReference type="SAM" id="Phobius"/>
    </source>
</evidence>
<dbReference type="CDD" id="cd06257">
    <property type="entry name" value="DnaJ"/>
    <property type="match status" value="1"/>
</dbReference>
<dbReference type="GO" id="GO:0005737">
    <property type="term" value="C:cytoplasm"/>
    <property type="evidence" value="ECO:0007669"/>
    <property type="project" value="UniProtKB-SubCell"/>
</dbReference>
<dbReference type="Pfam" id="PF00226">
    <property type="entry name" value="DnaJ"/>
    <property type="match status" value="1"/>
</dbReference>
<dbReference type="SMART" id="SM00271">
    <property type="entry name" value="DnaJ"/>
    <property type="match status" value="1"/>
</dbReference>
<feature type="domain" description="J" evidence="7">
    <location>
        <begin position="78"/>
        <end position="145"/>
    </location>
</feature>
<dbReference type="OrthoDB" id="436519at2759"/>
<dbReference type="GO" id="GO:0005681">
    <property type="term" value="C:spliceosomal complex"/>
    <property type="evidence" value="ECO:0007669"/>
    <property type="project" value="TreeGrafter"/>
</dbReference>
<dbReference type="PROSITE" id="PS50076">
    <property type="entry name" value="DNAJ_2"/>
    <property type="match status" value="1"/>
</dbReference>
<dbReference type="PANTHER" id="PTHR44313">
    <property type="entry name" value="DNAJ HOMOLOG SUBFAMILY C MEMBER 17"/>
    <property type="match status" value="1"/>
</dbReference>
<evidence type="ECO:0000256" key="1">
    <source>
        <dbReference type="ARBA" id="ARBA00004123"/>
    </source>
</evidence>
<reference evidence="8 9" key="1">
    <citation type="submission" date="2015-07" db="EMBL/GenBank/DDBJ databases">
        <title>Comparative genomics of the Sigatoka disease complex on banana suggests a link between parallel evolutionary changes in Pseudocercospora fijiensis and Pseudocercospora eumusae and increased virulence on the banana host.</title>
        <authorList>
            <person name="Chang T.-C."/>
            <person name="Salvucci A."/>
            <person name="Crous P.W."/>
            <person name="Stergiopoulos I."/>
        </authorList>
    </citation>
    <scope>NUCLEOTIDE SEQUENCE [LARGE SCALE GENOMIC DNA]</scope>
    <source>
        <strain evidence="8 9">CBS 116634</strain>
    </source>
</reference>
<organism evidence="8 9">
    <name type="scientific">Pseudocercospora musae</name>
    <dbReference type="NCBI Taxonomy" id="113226"/>
    <lineage>
        <taxon>Eukaryota</taxon>
        <taxon>Fungi</taxon>
        <taxon>Dikarya</taxon>
        <taxon>Ascomycota</taxon>
        <taxon>Pezizomycotina</taxon>
        <taxon>Dothideomycetes</taxon>
        <taxon>Dothideomycetidae</taxon>
        <taxon>Mycosphaerellales</taxon>
        <taxon>Mycosphaerellaceae</taxon>
        <taxon>Pseudocercospora</taxon>
    </lineage>
</organism>
<comment type="subcellular location">
    <subcellularLocation>
        <location evidence="2">Cytoplasm</location>
    </subcellularLocation>
    <subcellularLocation>
        <location evidence="1">Nucleus</location>
    </subcellularLocation>
</comment>
<feature type="transmembrane region" description="Helical" evidence="6">
    <location>
        <begin position="12"/>
        <end position="31"/>
    </location>
</feature>
<evidence type="ECO:0000259" key="7">
    <source>
        <dbReference type="PROSITE" id="PS50076"/>
    </source>
</evidence>
<proteinExistence type="predicted"/>
<accession>A0A139IDK4</accession>
<dbReference type="InterPro" id="IPR001623">
    <property type="entry name" value="DnaJ_domain"/>
</dbReference>
<comment type="caution">
    <text evidence="8">The sequence shown here is derived from an EMBL/GenBank/DDBJ whole genome shotgun (WGS) entry which is preliminary data.</text>
</comment>
<keyword evidence="3" id="KW-0963">Cytoplasm</keyword>
<evidence type="ECO:0000256" key="4">
    <source>
        <dbReference type="ARBA" id="ARBA00023186"/>
    </source>
</evidence>
<dbReference type="GO" id="GO:0000390">
    <property type="term" value="P:spliceosomal complex disassembly"/>
    <property type="evidence" value="ECO:0007669"/>
    <property type="project" value="TreeGrafter"/>
</dbReference>
<evidence type="ECO:0000313" key="8">
    <source>
        <dbReference type="EMBL" id="KXT12682.1"/>
    </source>
</evidence>
<evidence type="ECO:0000256" key="5">
    <source>
        <dbReference type="ARBA" id="ARBA00023242"/>
    </source>
</evidence>
<evidence type="ECO:0000256" key="2">
    <source>
        <dbReference type="ARBA" id="ARBA00004496"/>
    </source>
</evidence>